<comment type="caution">
    <text evidence="2">The sequence shown here is derived from an EMBL/GenBank/DDBJ whole genome shotgun (WGS) entry which is preliminary data.</text>
</comment>
<evidence type="ECO:0000313" key="3">
    <source>
        <dbReference type="Proteomes" id="UP000011096"/>
    </source>
</evidence>
<feature type="region of interest" description="Disordered" evidence="1">
    <location>
        <begin position="75"/>
        <end position="99"/>
    </location>
</feature>
<gene>
    <name evidence="2" type="ORF">CGGC5_v013594</name>
</gene>
<evidence type="ECO:0000256" key="1">
    <source>
        <dbReference type="SAM" id="MobiDB-lite"/>
    </source>
</evidence>
<dbReference type="OrthoDB" id="4851328at2759"/>
<evidence type="ECO:0000313" key="2">
    <source>
        <dbReference type="EMBL" id="KAF4478469.1"/>
    </source>
</evidence>
<feature type="compositionally biased region" description="Polar residues" evidence="1">
    <location>
        <begin position="83"/>
        <end position="99"/>
    </location>
</feature>
<name>A0A7J6INW4_COLFN</name>
<organism evidence="2 3">
    <name type="scientific">Colletotrichum fructicola (strain Nara gc5)</name>
    <name type="common">Anthracnose fungus</name>
    <name type="synonym">Colletotrichum gloeosporioides (strain Nara gc5)</name>
    <dbReference type="NCBI Taxonomy" id="1213859"/>
    <lineage>
        <taxon>Eukaryota</taxon>
        <taxon>Fungi</taxon>
        <taxon>Dikarya</taxon>
        <taxon>Ascomycota</taxon>
        <taxon>Pezizomycotina</taxon>
        <taxon>Sordariomycetes</taxon>
        <taxon>Hypocreomycetidae</taxon>
        <taxon>Glomerellales</taxon>
        <taxon>Glomerellaceae</taxon>
        <taxon>Colletotrichum</taxon>
        <taxon>Colletotrichum gloeosporioides species complex</taxon>
    </lineage>
</organism>
<protein>
    <submittedName>
        <fullName evidence="2">Uncharacterized protein</fullName>
    </submittedName>
</protein>
<dbReference type="AlphaFoldDB" id="A0A7J6INW4"/>
<dbReference type="EMBL" id="ANPB02000008">
    <property type="protein sequence ID" value="KAF4478469.1"/>
    <property type="molecule type" value="Genomic_DNA"/>
</dbReference>
<reference evidence="2 3" key="2">
    <citation type="submission" date="2020-04" db="EMBL/GenBank/DDBJ databases">
        <title>Genome sequencing and assembly of multiple isolates from the Colletotrichum gloeosporioides species complex.</title>
        <authorList>
            <person name="Gan P."/>
            <person name="Shirasu K."/>
        </authorList>
    </citation>
    <scope>NUCLEOTIDE SEQUENCE [LARGE SCALE GENOMIC DNA]</scope>
    <source>
        <strain evidence="2 3">Nara gc5</strain>
    </source>
</reference>
<dbReference type="Proteomes" id="UP000011096">
    <property type="component" value="Unassembled WGS sequence"/>
</dbReference>
<keyword evidence="3" id="KW-1185">Reference proteome</keyword>
<reference evidence="2 3" key="1">
    <citation type="submission" date="2012-08" db="EMBL/GenBank/DDBJ databases">
        <authorList>
            <person name="Gan P.H.P."/>
            <person name="Ikeda K."/>
            <person name="Irieda H."/>
            <person name="Narusaka M."/>
            <person name="O'Connell R.J."/>
            <person name="Narusaka Y."/>
            <person name="Takano Y."/>
            <person name="Kubo Y."/>
            <person name="Shirasu K."/>
        </authorList>
    </citation>
    <scope>NUCLEOTIDE SEQUENCE [LARGE SCALE GENOMIC DNA]</scope>
    <source>
        <strain evidence="2 3">Nara gc5</strain>
    </source>
</reference>
<proteinExistence type="predicted"/>
<sequence>MTIAELGTSCLDTLDHLVDKSSSSNEDGRYALVEDCRGRFRVWAANIGALRPKTSPKSLDYRVREADDMRSSIVSGLGRIKESGTSGSYRVPQSTGGKL</sequence>
<accession>A0A7J6INW4</accession>
<dbReference type="GeneID" id="43620351"/>
<dbReference type="InParanoid" id="A0A7J6INW4"/>
<dbReference type="RefSeq" id="XP_066007830.1">
    <property type="nucleotide sequence ID" value="XM_066152948.1"/>
</dbReference>